<dbReference type="AlphaFoldDB" id="A0A2T7NU42"/>
<dbReference type="PANTHER" id="PTHR19303:SF26">
    <property type="entry name" value="TIGGER TRANSPOSABLE ELEMENT-DERIVED PROTEIN 1"/>
    <property type="match status" value="1"/>
</dbReference>
<evidence type="ECO:0008006" key="3">
    <source>
        <dbReference type="Google" id="ProtNLM"/>
    </source>
</evidence>
<sequence length="250" mass="28434">MNCDLRHMRRGRFNEDCPKVRPPEDLNVGAWQTEKARRLFEALKREKGEGSESEEFVASRGWFMRFKDRAHFHNIKGQGEAASADEKAATEFPNELAKIIEECGYCAQQVFNVDETGLFWKRPIVSCPLTPCGAEATSPARQVHKRRDRWSWAPNNGFAHSQLQRKDWSHPEARPGDVSTRLRCLRTQRRRDLRSAVDFAKVGALGLHLGAHGTDRATQGQGYRRSKFETRPFVVAPTDGFANLQLQGKA</sequence>
<proteinExistence type="predicted"/>
<evidence type="ECO:0000313" key="1">
    <source>
        <dbReference type="EMBL" id="PVD24666.1"/>
    </source>
</evidence>
<accession>A0A2T7NU42</accession>
<organism evidence="1 2">
    <name type="scientific">Pomacea canaliculata</name>
    <name type="common">Golden apple snail</name>
    <dbReference type="NCBI Taxonomy" id="400727"/>
    <lineage>
        <taxon>Eukaryota</taxon>
        <taxon>Metazoa</taxon>
        <taxon>Spiralia</taxon>
        <taxon>Lophotrochozoa</taxon>
        <taxon>Mollusca</taxon>
        <taxon>Gastropoda</taxon>
        <taxon>Caenogastropoda</taxon>
        <taxon>Architaenioglossa</taxon>
        <taxon>Ampullarioidea</taxon>
        <taxon>Ampullariidae</taxon>
        <taxon>Pomacea</taxon>
    </lineage>
</organism>
<evidence type="ECO:0000313" key="2">
    <source>
        <dbReference type="Proteomes" id="UP000245119"/>
    </source>
</evidence>
<dbReference type="Proteomes" id="UP000245119">
    <property type="component" value="Linkage Group LG9"/>
</dbReference>
<dbReference type="PANTHER" id="PTHR19303">
    <property type="entry name" value="TRANSPOSON"/>
    <property type="match status" value="1"/>
</dbReference>
<reference evidence="1 2" key="1">
    <citation type="submission" date="2018-04" db="EMBL/GenBank/DDBJ databases">
        <title>The genome of golden apple snail Pomacea canaliculata provides insight into stress tolerance and invasive adaptation.</title>
        <authorList>
            <person name="Liu C."/>
            <person name="Liu B."/>
            <person name="Ren Y."/>
            <person name="Zhang Y."/>
            <person name="Wang H."/>
            <person name="Li S."/>
            <person name="Jiang F."/>
            <person name="Yin L."/>
            <person name="Zhang G."/>
            <person name="Qian W."/>
            <person name="Fan W."/>
        </authorList>
    </citation>
    <scope>NUCLEOTIDE SEQUENCE [LARGE SCALE GENOMIC DNA]</scope>
    <source>
        <strain evidence="1">SZHN2017</strain>
        <tissue evidence="1">Muscle</tissue>
    </source>
</reference>
<dbReference type="GO" id="GO:0005634">
    <property type="term" value="C:nucleus"/>
    <property type="evidence" value="ECO:0007669"/>
    <property type="project" value="TreeGrafter"/>
</dbReference>
<keyword evidence="2" id="KW-1185">Reference proteome</keyword>
<name>A0A2T7NU42_POMCA</name>
<dbReference type="Gene3D" id="1.10.10.60">
    <property type="entry name" value="Homeodomain-like"/>
    <property type="match status" value="1"/>
</dbReference>
<comment type="caution">
    <text evidence="1">The sequence shown here is derived from an EMBL/GenBank/DDBJ whole genome shotgun (WGS) entry which is preliminary data.</text>
</comment>
<dbReference type="OrthoDB" id="10060191at2759"/>
<dbReference type="InterPro" id="IPR050863">
    <property type="entry name" value="CenT-Element_Derived"/>
</dbReference>
<gene>
    <name evidence="1" type="ORF">C0Q70_15151</name>
</gene>
<dbReference type="EMBL" id="PZQS01000009">
    <property type="protein sequence ID" value="PVD24666.1"/>
    <property type="molecule type" value="Genomic_DNA"/>
</dbReference>
<dbReference type="GO" id="GO:0003677">
    <property type="term" value="F:DNA binding"/>
    <property type="evidence" value="ECO:0007669"/>
    <property type="project" value="TreeGrafter"/>
</dbReference>
<protein>
    <recommendedName>
        <fullName evidence="3">HTH CENPB-type domain-containing protein</fullName>
    </recommendedName>
</protein>